<evidence type="ECO:0000313" key="1">
    <source>
        <dbReference type="EMBL" id="QHU02701.1"/>
    </source>
</evidence>
<dbReference type="AlphaFoldDB" id="A0A6C0JCU5"/>
<organism evidence="1">
    <name type="scientific">viral metagenome</name>
    <dbReference type="NCBI Taxonomy" id="1070528"/>
    <lineage>
        <taxon>unclassified sequences</taxon>
        <taxon>metagenomes</taxon>
        <taxon>organismal metagenomes</taxon>
    </lineage>
</organism>
<accession>A0A6C0JCU5</accession>
<name>A0A6C0JCU5_9ZZZZ</name>
<reference evidence="1" key="1">
    <citation type="journal article" date="2020" name="Nature">
        <title>Giant virus diversity and host interactions through global metagenomics.</title>
        <authorList>
            <person name="Schulz F."/>
            <person name="Roux S."/>
            <person name="Paez-Espino D."/>
            <person name="Jungbluth S."/>
            <person name="Walsh D.A."/>
            <person name="Denef V.J."/>
            <person name="McMahon K.D."/>
            <person name="Konstantinidis K.T."/>
            <person name="Eloe-Fadrosh E.A."/>
            <person name="Kyrpides N.C."/>
            <person name="Woyke T."/>
        </authorList>
    </citation>
    <scope>NUCLEOTIDE SEQUENCE</scope>
    <source>
        <strain evidence="1">GVMAG-M-3300025880-76</strain>
    </source>
</reference>
<protein>
    <submittedName>
        <fullName evidence="1">Uncharacterized protein</fullName>
    </submittedName>
</protein>
<dbReference type="EMBL" id="MN740361">
    <property type="protein sequence ID" value="QHU02701.1"/>
    <property type="molecule type" value="Genomic_DNA"/>
</dbReference>
<sequence>MTKGIQYKSVNLPYELVNLICEYDGRIKYKNKQKTAIDYHKYVNVIHKYDRRYSAVEQILRKKQTIMKATAISHNNTSFYFEFAFDKQPNLMLCYDYCWSDVNEFEICYTDMKGSGHVFGSDQIRTYV</sequence>
<proteinExistence type="predicted"/>